<proteinExistence type="predicted"/>
<dbReference type="InterPro" id="IPR020846">
    <property type="entry name" value="MFS_dom"/>
</dbReference>
<keyword evidence="3 6" id="KW-1133">Transmembrane helix</keyword>
<gene>
    <name evidence="8" type="ORF">E5982_04070</name>
</gene>
<evidence type="ECO:0000256" key="3">
    <source>
        <dbReference type="ARBA" id="ARBA00022989"/>
    </source>
</evidence>
<dbReference type="AlphaFoldDB" id="A0A4T9T8L8"/>
<evidence type="ECO:0000313" key="9">
    <source>
        <dbReference type="Proteomes" id="UP000309454"/>
    </source>
</evidence>
<feature type="transmembrane region" description="Helical" evidence="6">
    <location>
        <begin position="180"/>
        <end position="199"/>
    </location>
</feature>
<evidence type="ECO:0000259" key="7">
    <source>
        <dbReference type="PROSITE" id="PS50850"/>
    </source>
</evidence>
<keyword evidence="9" id="KW-1185">Reference proteome</keyword>
<dbReference type="Proteomes" id="UP000309454">
    <property type="component" value="Unassembled WGS sequence"/>
</dbReference>
<accession>A0A4T9T8L8</accession>
<keyword evidence="2 6" id="KW-0812">Transmembrane</keyword>
<feature type="transmembrane region" description="Helical" evidence="6">
    <location>
        <begin position="50"/>
        <end position="71"/>
    </location>
</feature>
<feature type="transmembrane region" description="Helical" evidence="6">
    <location>
        <begin position="275"/>
        <end position="295"/>
    </location>
</feature>
<evidence type="ECO:0000256" key="5">
    <source>
        <dbReference type="SAM" id="MobiDB-lite"/>
    </source>
</evidence>
<dbReference type="InterPro" id="IPR036259">
    <property type="entry name" value="MFS_trans_sf"/>
</dbReference>
<dbReference type="OrthoDB" id="9180256at2"/>
<dbReference type="SUPFAM" id="SSF103473">
    <property type="entry name" value="MFS general substrate transporter"/>
    <property type="match status" value="1"/>
</dbReference>
<dbReference type="EMBL" id="SSTM01000002">
    <property type="protein sequence ID" value="TJW11390.1"/>
    <property type="molecule type" value="Genomic_DNA"/>
</dbReference>
<evidence type="ECO:0000256" key="2">
    <source>
        <dbReference type="ARBA" id="ARBA00022692"/>
    </source>
</evidence>
<sequence>MGAVDPSVYKSVLKVRRAYGFDIACFLMRFYQYMMNVGTVTMITLSGHSFLLAGAVSSAIAISTFIVAPQVSRLVDRYGQSRVVPFATAITVLGFALLVGNMALGGPEWLCFPAAVLMGFVPSAPALARARWTHLIRSGELGKDAPDLRTMFSYEGVLDDIGFMFGPSISIALASSIAPVAGMLAGAIALVVGTVVLTLSRSTEPKPSMGKGAAGQGSADEPAKVADVPAKERSLLATTPVVRVLFVTMMFLGAMFGVYDSTTVGLAEELGDANIASVALMISAFVSMGAGFVFGMLRFRAPQYQQITVAALLLGGSFGAMFLIESMPVLLVVTVVGSLFYAPFLIVANATVERAVPTERLTEGITWVNAGITCGMAVGPSAAGFMIDGFGAPASFDLGALFAVAIPVLILLFRRVLKSQLRQECYQEMGKAPAREK</sequence>
<feature type="transmembrane region" description="Helical" evidence="6">
    <location>
        <begin position="83"/>
        <end position="104"/>
    </location>
</feature>
<comment type="caution">
    <text evidence="8">The sequence shown here is derived from an EMBL/GenBank/DDBJ whole genome shotgun (WGS) entry which is preliminary data.</text>
</comment>
<dbReference type="Gene3D" id="1.20.1250.20">
    <property type="entry name" value="MFS general substrate transporter like domains"/>
    <property type="match status" value="1"/>
</dbReference>
<feature type="region of interest" description="Disordered" evidence="5">
    <location>
        <begin position="203"/>
        <end position="223"/>
    </location>
</feature>
<feature type="transmembrane region" description="Helical" evidence="6">
    <location>
        <begin position="330"/>
        <end position="352"/>
    </location>
</feature>
<feature type="transmembrane region" description="Helical" evidence="6">
    <location>
        <begin position="364"/>
        <end position="387"/>
    </location>
</feature>
<dbReference type="GO" id="GO:0022857">
    <property type="term" value="F:transmembrane transporter activity"/>
    <property type="evidence" value="ECO:0007669"/>
    <property type="project" value="InterPro"/>
</dbReference>
<evidence type="ECO:0000256" key="4">
    <source>
        <dbReference type="ARBA" id="ARBA00023136"/>
    </source>
</evidence>
<protein>
    <submittedName>
        <fullName evidence="8">MFS transporter</fullName>
    </submittedName>
</protein>
<dbReference type="RefSeq" id="WP_136845551.1">
    <property type="nucleotide sequence ID" value="NZ_CAOKAH010000019.1"/>
</dbReference>
<comment type="subcellular location">
    <subcellularLocation>
        <location evidence="1">Cell membrane</location>
        <topology evidence="1">Multi-pass membrane protein</topology>
    </subcellularLocation>
</comment>
<dbReference type="PROSITE" id="PS50850">
    <property type="entry name" value="MFS"/>
    <property type="match status" value="1"/>
</dbReference>
<reference evidence="8 9" key="1">
    <citation type="submission" date="2019-04" db="EMBL/GenBank/DDBJ databases">
        <title>Microbes associate with the intestines of laboratory mice.</title>
        <authorList>
            <person name="Navarre W."/>
            <person name="Wong E."/>
            <person name="Huang K.C."/>
            <person name="Tropini C."/>
            <person name="Ng K."/>
            <person name="Yu B."/>
        </authorList>
    </citation>
    <scope>NUCLEOTIDE SEQUENCE [LARGE SCALE GENOMIC DNA]</scope>
    <source>
        <strain evidence="8 9">NM48_B13</strain>
    </source>
</reference>
<dbReference type="PANTHER" id="PTHR23542:SF1">
    <property type="entry name" value="MAJOR FACILITATOR SUPERFAMILY (MFS) PROFILE DOMAIN-CONTAINING PROTEIN"/>
    <property type="match status" value="1"/>
</dbReference>
<evidence type="ECO:0000256" key="6">
    <source>
        <dbReference type="SAM" id="Phobius"/>
    </source>
</evidence>
<dbReference type="InterPro" id="IPR011701">
    <property type="entry name" value="MFS"/>
</dbReference>
<name>A0A4T9T8L8_9ACTN</name>
<dbReference type="GO" id="GO:0005886">
    <property type="term" value="C:plasma membrane"/>
    <property type="evidence" value="ECO:0007669"/>
    <property type="project" value="UniProtKB-SubCell"/>
</dbReference>
<feature type="transmembrane region" description="Helical" evidence="6">
    <location>
        <begin position="307"/>
        <end position="324"/>
    </location>
</feature>
<feature type="transmembrane region" description="Helical" evidence="6">
    <location>
        <begin position="393"/>
        <end position="413"/>
    </location>
</feature>
<feature type="transmembrane region" description="Helical" evidence="6">
    <location>
        <begin position="241"/>
        <end position="259"/>
    </location>
</feature>
<dbReference type="Pfam" id="PF07690">
    <property type="entry name" value="MFS_1"/>
    <property type="match status" value="1"/>
</dbReference>
<evidence type="ECO:0000313" key="8">
    <source>
        <dbReference type="EMBL" id="TJW11390.1"/>
    </source>
</evidence>
<keyword evidence="4 6" id="KW-0472">Membrane</keyword>
<organism evidence="8 9">
    <name type="scientific">Parvibacter caecicola</name>
    <dbReference type="NCBI Taxonomy" id="747645"/>
    <lineage>
        <taxon>Bacteria</taxon>
        <taxon>Bacillati</taxon>
        <taxon>Actinomycetota</taxon>
        <taxon>Coriobacteriia</taxon>
        <taxon>Coriobacteriales</taxon>
        <taxon>Coriobacteriaceae</taxon>
        <taxon>Parvibacter</taxon>
    </lineage>
</organism>
<evidence type="ECO:0000256" key="1">
    <source>
        <dbReference type="ARBA" id="ARBA00004651"/>
    </source>
</evidence>
<dbReference type="PANTHER" id="PTHR23542">
    <property type="match status" value="1"/>
</dbReference>
<feature type="domain" description="Major facilitator superfamily (MFS) profile" evidence="7">
    <location>
        <begin position="241"/>
        <end position="437"/>
    </location>
</feature>